<comment type="caution">
    <text evidence="2">The sequence shown here is derived from an EMBL/GenBank/DDBJ whole genome shotgun (WGS) entry which is preliminary data.</text>
</comment>
<gene>
    <name evidence="2" type="ORF">SDC9_15534</name>
</gene>
<name>A0A644TSD2_9ZZZZ</name>
<evidence type="ECO:0000259" key="1">
    <source>
        <dbReference type="Pfam" id="PF18962"/>
    </source>
</evidence>
<protein>
    <recommendedName>
        <fullName evidence="1">Secretion system C-terminal sorting domain-containing protein</fullName>
    </recommendedName>
</protein>
<feature type="domain" description="Secretion system C-terminal sorting" evidence="1">
    <location>
        <begin position="88"/>
        <end position="157"/>
    </location>
</feature>
<dbReference type="Pfam" id="PF18962">
    <property type="entry name" value="Por_Secre_tail"/>
    <property type="match status" value="1"/>
</dbReference>
<accession>A0A644TSD2</accession>
<dbReference type="NCBIfam" id="TIGR04183">
    <property type="entry name" value="Por_Secre_tail"/>
    <property type="match status" value="1"/>
</dbReference>
<proteinExistence type="predicted"/>
<dbReference type="EMBL" id="VSSQ01000049">
    <property type="protein sequence ID" value="MPL69785.1"/>
    <property type="molecule type" value="Genomic_DNA"/>
</dbReference>
<dbReference type="AlphaFoldDB" id="A0A644TSD2"/>
<organism evidence="2">
    <name type="scientific">bioreactor metagenome</name>
    <dbReference type="NCBI Taxonomy" id="1076179"/>
    <lineage>
        <taxon>unclassified sequences</taxon>
        <taxon>metagenomes</taxon>
        <taxon>ecological metagenomes</taxon>
    </lineage>
</organism>
<sequence length="162" mass="17678">MLHKRLKLSTLLLLLLAMEGLQAQESVNTSSGNALGGGGSVSYSIGQVVYTTNKGTNGSLAQGVQQSFEISEVIGIEEVKNINILVTIYPNPTNDYLSLNVKDFEISTLSYQLYDIDGKLLKSERIKGNQTNILMGNLSSATYFVKVVQGNKEVKTFKIIKN</sequence>
<reference evidence="2" key="1">
    <citation type="submission" date="2019-08" db="EMBL/GenBank/DDBJ databases">
        <authorList>
            <person name="Kucharzyk K."/>
            <person name="Murdoch R.W."/>
            <person name="Higgins S."/>
            <person name="Loffler F."/>
        </authorList>
    </citation>
    <scope>NUCLEOTIDE SEQUENCE</scope>
</reference>
<dbReference type="InterPro" id="IPR026444">
    <property type="entry name" value="Secre_tail"/>
</dbReference>
<evidence type="ECO:0000313" key="2">
    <source>
        <dbReference type="EMBL" id="MPL69785.1"/>
    </source>
</evidence>